<proteinExistence type="predicted"/>
<reference evidence="3" key="1">
    <citation type="journal article" date="2014" name="Nat. Genet.">
        <title>A reference genome for common bean and genome-wide analysis of dual domestications.</title>
        <authorList>
            <person name="Schmutz J."/>
            <person name="McClean P.E."/>
            <person name="Mamidi S."/>
            <person name="Wu G.A."/>
            <person name="Cannon S.B."/>
            <person name="Grimwood J."/>
            <person name="Jenkins J."/>
            <person name="Shu S."/>
            <person name="Song Q."/>
            <person name="Chavarro C."/>
            <person name="Torres-Torres M."/>
            <person name="Geffroy V."/>
            <person name="Moghaddam S.M."/>
            <person name="Gao D."/>
            <person name="Abernathy B."/>
            <person name="Barry K."/>
            <person name="Blair M."/>
            <person name="Brick M.A."/>
            <person name="Chovatia M."/>
            <person name="Gepts P."/>
            <person name="Goodstein D.M."/>
            <person name="Gonzales M."/>
            <person name="Hellsten U."/>
            <person name="Hyten D.L."/>
            <person name="Jia G."/>
            <person name="Kelly J.D."/>
            <person name="Kudrna D."/>
            <person name="Lee R."/>
            <person name="Richard M.M."/>
            <person name="Miklas P.N."/>
            <person name="Osorno J.M."/>
            <person name="Rodrigues J."/>
            <person name="Thareau V."/>
            <person name="Urrea C.A."/>
            <person name="Wang M."/>
            <person name="Yu Y."/>
            <person name="Zhang M."/>
            <person name="Wing R.A."/>
            <person name="Cregan P.B."/>
            <person name="Rokhsar D.S."/>
            <person name="Jackson S.A."/>
        </authorList>
    </citation>
    <scope>NUCLEOTIDE SEQUENCE [LARGE SCALE GENOMIC DNA]</scope>
    <source>
        <strain evidence="3">cv. G19833</strain>
    </source>
</reference>
<organism evidence="2 3">
    <name type="scientific">Phaseolus vulgaris</name>
    <name type="common">Kidney bean</name>
    <name type="synonym">French bean</name>
    <dbReference type="NCBI Taxonomy" id="3885"/>
    <lineage>
        <taxon>Eukaryota</taxon>
        <taxon>Viridiplantae</taxon>
        <taxon>Streptophyta</taxon>
        <taxon>Embryophyta</taxon>
        <taxon>Tracheophyta</taxon>
        <taxon>Spermatophyta</taxon>
        <taxon>Magnoliopsida</taxon>
        <taxon>eudicotyledons</taxon>
        <taxon>Gunneridae</taxon>
        <taxon>Pentapetalae</taxon>
        <taxon>rosids</taxon>
        <taxon>fabids</taxon>
        <taxon>Fabales</taxon>
        <taxon>Fabaceae</taxon>
        <taxon>Papilionoideae</taxon>
        <taxon>50 kb inversion clade</taxon>
        <taxon>NPAAA clade</taxon>
        <taxon>indigoferoid/millettioid clade</taxon>
        <taxon>Phaseoleae</taxon>
        <taxon>Phaseolus</taxon>
    </lineage>
</organism>
<dbReference type="Proteomes" id="UP000000226">
    <property type="component" value="Chromosome 9"/>
</dbReference>
<gene>
    <name evidence="2" type="ORF">PHAVU_009G245200g</name>
</gene>
<evidence type="ECO:0000313" key="3">
    <source>
        <dbReference type="Proteomes" id="UP000000226"/>
    </source>
</evidence>
<evidence type="ECO:0000313" key="2">
    <source>
        <dbReference type="EMBL" id="ESW10872.1"/>
    </source>
</evidence>
<feature type="region of interest" description="Disordered" evidence="1">
    <location>
        <begin position="1"/>
        <end position="33"/>
    </location>
</feature>
<feature type="compositionally biased region" description="Polar residues" evidence="1">
    <location>
        <begin position="1"/>
        <end position="20"/>
    </location>
</feature>
<keyword evidence="3" id="KW-1185">Reference proteome</keyword>
<accession>V7AZ00</accession>
<protein>
    <submittedName>
        <fullName evidence="2">Uncharacterized protein</fullName>
    </submittedName>
</protein>
<feature type="compositionally biased region" description="Basic residues" evidence="1">
    <location>
        <begin position="21"/>
        <end position="33"/>
    </location>
</feature>
<dbReference type="AlphaFoldDB" id="V7AZ00"/>
<dbReference type="EMBL" id="CM002296">
    <property type="protein sequence ID" value="ESW10872.1"/>
    <property type="molecule type" value="Genomic_DNA"/>
</dbReference>
<dbReference type="Gramene" id="ESW10872">
    <property type="protein sequence ID" value="ESW10872"/>
    <property type="gene ID" value="PHAVU_009G245200g"/>
</dbReference>
<evidence type="ECO:0000256" key="1">
    <source>
        <dbReference type="SAM" id="MobiDB-lite"/>
    </source>
</evidence>
<sequence length="66" mass="7449">MKNHLCYSTTPPKNTITPRTQPRRNPSRVRTRPPRVWPGFICVVSSSTPSSRNQCQIGTNIVASRI</sequence>
<name>V7AZ00_PHAVU</name>